<gene>
    <name evidence="1" type="ORF">FHU39_004739</name>
</gene>
<keyword evidence="2" id="KW-1185">Reference proteome</keyword>
<name>A0A839NA94_9MICO</name>
<dbReference type="SUPFAM" id="SSF103473">
    <property type="entry name" value="MFS general substrate transporter"/>
    <property type="match status" value="1"/>
</dbReference>
<feature type="non-terminal residue" evidence="1">
    <location>
        <position position="61"/>
    </location>
</feature>
<dbReference type="AlphaFoldDB" id="A0A839NA94"/>
<protein>
    <recommendedName>
        <fullName evidence="3">MFS transporter</fullName>
    </recommendedName>
</protein>
<evidence type="ECO:0000313" key="1">
    <source>
        <dbReference type="EMBL" id="MBB2894688.1"/>
    </source>
</evidence>
<organism evidence="1 2">
    <name type="scientific">Flexivirga oryzae</name>
    <dbReference type="NCBI Taxonomy" id="1794944"/>
    <lineage>
        <taxon>Bacteria</taxon>
        <taxon>Bacillati</taxon>
        <taxon>Actinomycetota</taxon>
        <taxon>Actinomycetes</taxon>
        <taxon>Micrococcales</taxon>
        <taxon>Dermacoccaceae</taxon>
        <taxon>Flexivirga</taxon>
    </lineage>
</organism>
<dbReference type="EMBL" id="JACHVQ010000007">
    <property type="protein sequence ID" value="MBB2894688.1"/>
    <property type="molecule type" value="Genomic_DNA"/>
</dbReference>
<comment type="caution">
    <text evidence="1">The sequence shown here is derived from an EMBL/GenBank/DDBJ whole genome shotgun (WGS) entry which is preliminary data.</text>
</comment>
<evidence type="ECO:0008006" key="3">
    <source>
        <dbReference type="Google" id="ProtNLM"/>
    </source>
</evidence>
<dbReference type="InterPro" id="IPR036259">
    <property type="entry name" value="MFS_trans_sf"/>
</dbReference>
<accession>A0A839NA94</accession>
<dbReference type="Proteomes" id="UP000559182">
    <property type="component" value="Unassembled WGS sequence"/>
</dbReference>
<sequence length="61" mass="6198">MGVPAVTEPRPLAMSEPAGRRLLATTVLGSGMGFLDGTIANVALPHIGDDLGADLAGLQWV</sequence>
<proteinExistence type="predicted"/>
<evidence type="ECO:0000313" key="2">
    <source>
        <dbReference type="Proteomes" id="UP000559182"/>
    </source>
</evidence>
<reference evidence="1 2" key="1">
    <citation type="submission" date="2020-08" db="EMBL/GenBank/DDBJ databases">
        <title>Sequencing the genomes of 1000 actinobacteria strains.</title>
        <authorList>
            <person name="Klenk H.-P."/>
        </authorList>
    </citation>
    <scope>NUCLEOTIDE SEQUENCE [LARGE SCALE GENOMIC DNA]</scope>
    <source>
        <strain evidence="1 2">DSM 105369</strain>
    </source>
</reference>